<dbReference type="Proteomes" id="UP000243197">
    <property type="component" value="Chromosome"/>
</dbReference>
<name>A0A1J1DZ63_9FLAO</name>
<comment type="cofactor">
    <cofactor evidence="1">
        <name>Mg(2+)</name>
        <dbReference type="ChEBI" id="CHEBI:18420"/>
    </cofactor>
</comment>
<evidence type="ECO:0000313" key="8">
    <source>
        <dbReference type="Proteomes" id="UP000243197"/>
    </source>
</evidence>
<accession>A0A1J1DZ63</accession>
<dbReference type="GO" id="GO:0003723">
    <property type="term" value="F:RNA binding"/>
    <property type="evidence" value="ECO:0007669"/>
    <property type="project" value="UniProtKB-KW"/>
</dbReference>
<evidence type="ECO:0000256" key="4">
    <source>
        <dbReference type="ARBA" id="ARBA00022842"/>
    </source>
</evidence>
<dbReference type="GO" id="GO:0016787">
    <property type="term" value="F:hydrolase activity"/>
    <property type="evidence" value="ECO:0007669"/>
    <property type="project" value="UniProtKB-KW"/>
</dbReference>
<dbReference type="GO" id="GO:0004540">
    <property type="term" value="F:RNA nuclease activity"/>
    <property type="evidence" value="ECO:0007669"/>
    <property type="project" value="InterPro"/>
</dbReference>
<organism evidence="7 8">
    <name type="scientific">Ichthyobacterium seriolicida</name>
    <dbReference type="NCBI Taxonomy" id="242600"/>
    <lineage>
        <taxon>Bacteria</taxon>
        <taxon>Pseudomonadati</taxon>
        <taxon>Bacteroidota</taxon>
        <taxon>Flavobacteriia</taxon>
        <taxon>Flavobacteriales</taxon>
        <taxon>Ichthyobacteriaceae</taxon>
        <taxon>Ichthyobacterium</taxon>
    </lineage>
</organism>
<dbReference type="Gene3D" id="2.40.50.140">
    <property type="entry name" value="Nucleic acid-binding proteins"/>
    <property type="match status" value="1"/>
</dbReference>
<dbReference type="InterPro" id="IPR003029">
    <property type="entry name" value="S1_domain"/>
</dbReference>
<dbReference type="NCBIfam" id="TIGR00757">
    <property type="entry name" value="RNaseEG"/>
    <property type="match status" value="1"/>
</dbReference>
<dbReference type="InterPro" id="IPR012340">
    <property type="entry name" value="NA-bd_OB-fold"/>
</dbReference>
<protein>
    <submittedName>
        <fullName evidence="7">Ribonuclease G</fullName>
    </submittedName>
</protein>
<evidence type="ECO:0000256" key="3">
    <source>
        <dbReference type="ARBA" id="ARBA00022801"/>
    </source>
</evidence>
<dbReference type="GO" id="GO:0005737">
    <property type="term" value="C:cytoplasm"/>
    <property type="evidence" value="ECO:0007669"/>
    <property type="project" value="TreeGrafter"/>
</dbReference>
<dbReference type="SUPFAM" id="SSF50249">
    <property type="entry name" value="Nucleic acid-binding proteins"/>
    <property type="match status" value="1"/>
</dbReference>
<keyword evidence="5" id="KW-0694">RNA-binding</keyword>
<feature type="domain" description="S1 motif" evidence="6">
    <location>
        <begin position="39"/>
        <end position="115"/>
    </location>
</feature>
<dbReference type="InterPro" id="IPR019307">
    <property type="entry name" value="RNA-bd_AU-1/RNase_E/G"/>
</dbReference>
<dbReference type="RefSeq" id="WP_096686814.1">
    <property type="nucleotide sequence ID" value="NZ_AP014564.1"/>
</dbReference>
<evidence type="ECO:0000313" key="7">
    <source>
        <dbReference type="EMBL" id="BAV95207.1"/>
    </source>
</evidence>
<dbReference type="GO" id="GO:0046872">
    <property type="term" value="F:metal ion binding"/>
    <property type="evidence" value="ECO:0007669"/>
    <property type="project" value="UniProtKB-KW"/>
</dbReference>
<evidence type="ECO:0000256" key="1">
    <source>
        <dbReference type="ARBA" id="ARBA00001946"/>
    </source>
</evidence>
<keyword evidence="2" id="KW-0479">Metal-binding</keyword>
<evidence type="ECO:0000256" key="5">
    <source>
        <dbReference type="ARBA" id="ARBA00022884"/>
    </source>
</evidence>
<evidence type="ECO:0000256" key="2">
    <source>
        <dbReference type="ARBA" id="ARBA00022723"/>
    </source>
</evidence>
<dbReference type="SMART" id="SM00316">
    <property type="entry name" value="S1"/>
    <property type="match status" value="1"/>
</dbReference>
<gene>
    <name evidence="7" type="ORF">JBKA6_1194</name>
</gene>
<dbReference type="Pfam" id="PF10150">
    <property type="entry name" value="RNase_E_G"/>
    <property type="match status" value="1"/>
</dbReference>
<dbReference type="PROSITE" id="PS50126">
    <property type="entry name" value="S1"/>
    <property type="match status" value="1"/>
</dbReference>
<dbReference type="AlphaFoldDB" id="A0A1J1DZ63"/>
<dbReference type="GO" id="GO:0006364">
    <property type="term" value="P:rRNA processing"/>
    <property type="evidence" value="ECO:0007669"/>
    <property type="project" value="TreeGrafter"/>
</dbReference>
<dbReference type="OrthoDB" id="9804278at2"/>
<dbReference type="CDD" id="cd04453">
    <property type="entry name" value="S1_RNase_E"/>
    <property type="match status" value="1"/>
</dbReference>
<keyword evidence="8" id="KW-1185">Reference proteome</keyword>
<dbReference type="EMBL" id="AP014564">
    <property type="protein sequence ID" value="BAV95207.1"/>
    <property type="molecule type" value="Genomic_DNA"/>
</dbReference>
<evidence type="ECO:0000259" key="6">
    <source>
        <dbReference type="PROSITE" id="PS50126"/>
    </source>
</evidence>
<dbReference type="PANTHER" id="PTHR30001:SF0">
    <property type="entry name" value="RIBONUCLEASE G"/>
    <property type="match status" value="1"/>
</dbReference>
<proteinExistence type="predicted"/>
<sequence>MGVDLILKGNSEKVNIALLEDGRLIELHVEDSKKEFSVGDIYIGRVKKLLPSLNAAFVNIGTKKDAFIHYQEVGREIDAYAEFYTNIKEGKENPYPILEKSSASVPEGNISDVLEQGQDILVQIVKEPISTKGARLTAELLIAGRYLILVPFSNKVSISQKIKSSSERKRLKKLLLSIKPKDFGIIVRTFAKDKKVSDLDTDLNSLVRKWDKLTQNIREKTAPSNVMKELDKASVILRDIFSDNFDKIISDDKELCREIDEHLKIIAPDKKNIVKYFNSSVPIFEKFGVERQIKTSFGKTVSLTKGVYLVIEHTEAMHIIDVNSGNRIKFEEDDREQGILDINLIAASEIARQLKLRDMGGIIIIDFIDMKSKENRDSLFSFFSEEMKKDRAKHKILPITKFGLMQITRQRVRSEMNINISDSSNAREIETPIVLIDHIYDNLRNVILYKKHKGIININVHPFIASYIKSGFFSLRMKWILDLKRIIKIIPMYSYDVTQYTISDKNGVEITI</sequence>
<dbReference type="KEGG" id="ise:JBKA6_1194"/>
<keyword evidence="3" id="KW-0378">Hydrolase</keyword>
<dbReference type="InterPro" id="IPR004659">
    <property type="entry name" value="RNase_E/G"/>
</dbReference>
<keyword evidence="4" id="KW-0460">Magnesium</keyword>
<dbReference type="PANTHER" id="PTHR30001">
    <property type="entry name" value="RIBONUCLEASE"/>
    <property type="match status" value="1"/>
</dbReference>
<reference evidence="7 8" key="1">
    <citation type="submission" date="2014-03" db="EMBL/GenBank/DDBJ databases">
        <title>complete genome sequence of Flavobacteriaceae bacterium JBKA-6.</title>
        <authorList>
            <person name="Takano T."/>
            <person name="Nakamura Y."/>
            <person name="Takuma S."/>
            <person name="Yasuike M."/>
            <person name="Matsuyama T."/>
            <person name="Sakai T."/>
            <person name="Fujiwara A."/>
            <person name="Kimoto K."/>
            <person name="Fukuda Y."/>
            <person name="Kondo H."/>
            <person name="Hirono I."/>
            <person name="Nakayasu C."/>
        </authorList>
    </citation>
    <scope>NUCLEOTIDE SEQUENCE [LARGE SCALE GENOMIC DNA]</scope>
    <source>
        <strain evidence="7 8">JBKA-6</strain>
    </source>
</reference>